<dbReference type="InterPro" id="IPR001059">
    <property type="entry name" value="Transl_elong_P/YeiP_cen"/>
</dbReference>
<dbReference type="STRING" id="1619110.UW36_C0005G0039"/>
<evidence type="ECO:0000259" key="11">
    <source>
        <dbReference type="SMART" id="SM01185"/>
    </source>
</evidence>
<dbReference type="GO" id="GO:0003746">
    <property type="term" value="F:translation elongation factor activity"/>
    <property type="evidence" value="ECO:0007669"/>
    <property type="project" value="UniProtKB-UniRule"/>
</dbReference>
<dbReference type="InterPro" id="IPR015365">
    <property type="entry name" value="Elong-fact-P_C"/>
</dbReference>
<feature type="domain" description="Elongation factor P C-terminal" evidence="10">
    <location>
        <begin position="128"/>
        <end position="183"/>
    </location>
</feature>
<evidence type="ECO:0000256" key="8">
    <source>
        <dbReference type="NCBIfam" id="TIGR00038"/>
    </source>
</evidence>
<dbReference type="UniPathway" id="UPA00345"/>
<dbReference type="CDD" id="cd05794">
    <property type="entry name" value="S1_EF-P_repeat_2"/>
    <property type="match status" value="1"/>
</dbReference>
<evidence type="ECO:0000256" key="2">
    <source>
        <dbReference type="ARBA" id="ARBA00004815"/>
    </source>
</evidence>
<comment type="caution">
    <text evidence="12">The sequence shown here is derived from an EMBL/GenBank/DDBJ whole genome shotgun (WGS) entry which is preliminary data.</text>
</comment>
<dbReference type="Pfam" id="PF01132">
    <property type="entry name" value="EFP"/>
    <property type="match status" value="1"/>
</dbReference>
<sequence>MIATDLKNGKIFKASAAPYLVVRYEHIKSARGGANVKVKAKNLLTGSVLERGFVASDTVEEADVYRKTAQYLYKGGSGYFFMDPATYEQFLIGEDALAGQGAYLKEGENVIVVYFEDKPISVDLPNSQVFEVIYTEPGFKGNTVSNVYKDAELQNGIKARVPMFIKIGDIVKLDTRTGEYISKA</sequence>
<accession>A0A0G1HF00</accession>
<dbReference type="InterPro" id="IPR011768">
    <property type="entry name" value="Transl_elongation_fac_P"/>
</dbReference>
<evidence type="ECO:0000256" key="6">
    <source>
        <dbReference type="ARBA" id="ARBA00022917"/>
    </source>
</evidence>
<dbReference type="CDD" id="cd04470">
    <property type="entry name" value="S1_EF-P_repeat_1"/>
    <property type="match status" value="1"/>
</dbReference>
<dbReference type="GO" id="GO:0005829">
    <property type="term" value="C:cytosol"/>
    <property type="evidence" value="ECO:0007669"/>
    <property type="project" value="UniProtKB-ARBA"/>
</dbReference>
<dbReference type="GO" id="GO:0043043">
    <property type="term" value="P:peptide biosynthetic process"/>
    <property type="evidence" value="ECO:0007669"/>
    <property type="project" value="InterPro"/>
</dbReference>
<evidence type="ECO:0000256" key="7">
    <source>
        <dbReference type="HAMAP-Rule" id="MF_00141"/>
    </source>
</evidence>
<dbReference type="Gene3D" id="2.40.50.140">
    <property type="entry name" value="Nucleic acid-binding proteins"/>
    <property type="match status" value="2"/>
</dbReference>
<dbReference type="FunFam" id="2.30.30.30:FF:000003">
    <property type="entry name" value="Elongation factor P"/>
    <property type="match status" value="1"/>
</dbReference>
<keyword evidence="4 7" id="KW-0963">Cytoplasm</keyword>
<comment type="pathway">
    <text evidence="2 7">Protein biosynthesis; polypeptide chain elongation.</text>
</comment>
<dbReference type="FunFam" id="2.40.50.140:FF:000009">
    <property type="entry name" value="Elongation factor P"/>
    <property type="match status" value="1"/>
</dbReference>
<keyword evidence="5 7" id="KW-0251">Elongation factor</keyword>
<protein>
    <recommendedName>
        <fullName evidence="7 8">Elongation factor P</fullName>
        <shortName evidence="7">EF-P</shortName>
    </recommendedName>
</protein>
<dbReference type="Pfam" id="PF09285">
    <property type="entry name" value="Elong-fact-P_C"/>
    <property type="match status" value="1"/>
</dbReference>
<evidence type="ECO:0000313" key="13">
    <source>
        <dbReference type="Proteomes" id="UP000034128"/>
    </source>
</evidence>
<dbReference type="HAMAP" id="MF_00141">
    <property type="entry name" value="EF_P"/>
    <property type="match status" value="1"/>
</dbReference>
<keyword evidence="6 7" id="KW-0648">Protein biosynthesis</keyword>
<dbReference type="Pfam" id="PF08207">
    <property type="entry name" value="EFP_N"/>
    <property type="match status" value="1"/>
</dbReference>
<dbReference type="PIRSF" id="PIRSF005901">
    <property type="entry name" value="EF-P"/>
    <property type="match status" value="1"/>
</dbReference>
<name>A0A0G1HF00_UNCKA</name>
<dbReference type="InterPro" id="IPR013185">
    <property type="entry name" value="Transl_elong_KOW-like"/>
</dbReference>
<proteinExistence type="inferred from homology"/>
<dbReference type="FunFam" id="2.40.50.140:FF:000004">
    <property type="entry name" value="Elongation factor P"/>
    <property type="match status" value="1"/>
</dbReference>
<evidence type="ECO:0000256" key="4">
    <source>
        <dbReference type="ARBA" id="ARBA00022490"/>
    </source>
</evidence>
<dbReference type="Gene3D" id="2.30.30.30">
    <property type="match status" value="1"/>
</dbReference>
<evidence type="ECO:0000256" key="5">
    <source>
        <dbReference type="ARBA" id="ARBA00022768"/>
    </source>
</evidence>
<comment type="similarity">
    <text evidence="3 7 9">Belongs to the elongation factor P family.</text>
</comment>
<feature type="domain" description="Translation elongation factor P/YeiP central" evidence="11">
    <location>
        <begin position="66"/>
        <end position="120"/>
    </location>
</feature>
<dbReference type="InterPro" id="IPR008991">
    <property type="entry name" value="Translation_prot_SH3-like_sf"/>
</dbReference>
<dbReference type="SUPFAM" id="SSF50104">
    <property type="entry name" value="Translation proteins SH3-like domain"/>
    <property type="match status" value="1"/>
</dbReference>
<comment type="subcellular location">
    <subcellularLocation>
        <location evidence="1 7">Cytoplasm</location>
    </subcellularLocation>
</comment>
<dbReference type="SMART" id="SM00841">
    <property type="entry name" value="Elong-fact-P_C"/>
    <property type="match status" value="1"/>
</dbReference>
<dbReference type="InterPro" id="IPR020599">
    <property type="entry name" value="Transl_elong_fac_P/YeiP"/>
</dbReference>
<evidence type="ECO:0000259" key="10">
    <source>
        <dbReference type="SMART" id="SM00841"/>
    </source>
</evidence>
<dbReference type="NCBIfam" id="TIGR00038">
    <property type="entry name" value="efp"/>
    <property type="match status" value="1"/>
</dbReference>
<evidence type="ECO:0000256" key="1">
    <source>
        <dbReference type="ARBA" id="ARBA00004496"/>
    </source>
</evidence>
<gene>
    <name evidence="7" type="primary">efp</name>
    <name evidence="12" type="ORF">UW36_C0005G0039</name>
</gene>
<dbReference type="InterPro" id="IPR012340">
    <property type="entry name" value="NA-bd_OB-fold"/>
</dbReference>
<dbReference type="NCBIfam" id="NF001810">
    <property type="entry name" value="PRK00529.1"/>
    <property type="match status" value="1"/>
</dbReference>
<dbReference type="SMART" id="SM01185">
    <property type="entry name" value="EFP"/>
    <property type="match status" value="1"/>
</dbReference>
<organism evidence="12 13">
    <name type="scientific">candidate division WWE3 bacterium GW2011_GWA2_44_16</name>
    <dbReference type="NCBI Taxonomy" id="1619110"/>
    <lineage>
        <taxon>Bacteria</taxon>
        <taxon>Katanobacteria</taxon>
    </lineage>
</organism>
<reference evidence="12 13" key="1">
    <citation type="journal article" date="2015" name="Nature">
        <title>rRNA introns, odd ribosomes, and small enigmatic genomes across a large radiation of phyla.</title>
        <authorList>
            <person name="Brown C.T."/>
            <person name="Hug L.A."/>
            <person name="Thomas B.C."/>
            <person name="Sharon I."/>
            <person name="Castelle C.J."/>
            <person name="Singh A."/>
            <person name="Wilkins M.J."/>
            <person name="Williams K.H."/>
            <person name="Banfield J.F."/>
        </authorList>
    </citation>
    <scope>NUCLEOTIDE SEQUENCE [LARGE SCALE GENOMIC DNA]</scope>
</reference>
<evidence type="ECO:0000313" key="12">
    <source>
        <dbReference type="EMBL" id="KKT45460.1"/>
    </source>
</evidence>
<dbReference type="PANTHER" id="PTHR30053">
    <property type="entry name" value="ELONGATION FACTOR P"/>
    <property type="match status" value="1"/>
</dbReference>
<dbReference type="InterPro" id="IPR014722">
    <property type="entry name" value="Rib_uL2_dom2"/>
</dbReference>
<dbReference type="PANTHER" id="PTHR30053:SF14">
    <property type="entry name" value="TRANSLATION ELONGATION FACTOR KOW-LIKE DOMAIN-CONTAINING PROTEIN"/>
    <property type="match status" value="1"/>
</dbReference>
<evidence type="ECO:0000256" key="9">
    <source>
        <dbReference type="RuleBase" id="RU004389"/>
    </source>
</evidence>
<dbReference type="SUPFAM" id="SSF50249">
    <property type="entry name" value="Nucleic acid-binding proteins"/>
    <property type="match status" value="2"/>
</dbReference>
<dbReference type="AlphaFoldDB" id="A0A0G1HF00"/>
<dbReference type="EMBL" id="LCIA01000005">
    <property type="protein sequence ID" value="KKT45460.1"/>
    <property type="molecule type" value="Genomic_DNA"/>
</dbReference>
<comment type="function">
    <text evidence="7">Involved in peptide bond synthesis. Stimulates efficient translation and peptide-bond synthesis on native or reconstituted 70S ribosomes in vitro. Probably functions indirectly by altering the affinity of the ribosome for aminoacyl-tRNA, thus increasing their reactivity as acceptors for peptidyl transferase.</text>
</comment>
<dbReference type="Proteomes" id="UP000034128">
    <property type="component" value="Unassembled WGS sequence"/>
</dbReference>
<evidence type="ECO:0000256" key="3">
    <source>
        <dbReference type="ARBA" id="ARBA00009479"/>
    </source>
</evidence>